<sequence length="76" mass="8443">GIFRHPTNPLFNQDIIQPSLMSCCVHKVTCRKLKGDTTCTGVFGRAKLPQEAMLLLWKKGNVTSVNSGLYVDMYGL</sequence>
<proteinExistence type="predicted"/>
<reference evidence="1" key="2">
    <citation type="submission" date="2016-06" db="EMBL/GenBank/DDBJ databases">
        <title>The genome of a short-lived fish provides insights into sex chromosome evolution and the genetic control of aging.</title>
        <authorList>
            <person name="Reichwald K."/>
            <person name="Felder M."/>
            <person name="Petzold A."/>
            <person name="Koch P."/>
            <person name="Groth M."/>
            <person name="Platzer M."/>
        </authorList>
    </citation>
    <scope>NUCLEOTIDE SEQUENCE</scope>
    <source>
        <tissue evidence="1">Brain</tissue>
    </source>
</reference>
<dbReference type="EMBL" id="HAEC01013282">
    <property type="protein sequence ID" value="SBQ81499.1"/>
    <property type="molecule type" value="Transcribed_RNA"/>
</dbReference>
<protein>
    <submittedName>
        <fullName evidence="1">Chromosome 1 open reading frame 172</fullName>
    </submittedName>
</protein>
<reference evidence="1" key="1">
    <citation type="submission" date="2016-05" db="EMBL/GenBank/DDBJ databases">
        <authorList>
            <person name="Lavstsen T."/>
            <person name="Jespersen J.S."/>
        </authorList>
    </citation>
    <scope>NUCLEOTIDE SEQUENCE</scope>
    <source>
        <tissue evidence="1">Brain</tissue>
    </source>
</reference>
<evidence type="ECO:0000313" key="1">
    <source>
        <dbReference type="EMBL" id="SBQ81499.1"/>
    </source>
</evidence>
<gene>
    <name evidence="1" type="primary">C19H1ORF172</name>
</gene>
<name>A0A1A8HE65_9TELE</name>
<dbReference type="AlphaFoldDB" id="A0A1A8HE65"/>
<organism evidence="1">
    <name type="scientific">Nothobranchius korthausae</name>
    <dbReference type="NCBI Taxonomy" id="1143690"/>
    <lineage>
        <taxon>Eukaryota</taxon>
        <taxon>Metazoa</taxon>
        <taxon>Chordata</taxon>
        <taxon>Craniata</taxon>
        <taxon>Vertebrata</taxon>
        <taxon>Euteleostomi</taxon>
        <taxon>Actinopterygii</taxon>
        <taxon>Neopterygii</taxon>
        <taxon>Teleostei</taxon>
        <taxon>Neoteleostei</taxon>
        <taxon>Acanthomorphata</taxon>
        <taxon>Ovalentaria</taxon>
        <taxon>Atherinomorphae</taxon>
        <taxon>Cyprinodontiformes</taxon>
        <taxon>Nothobranchiidae</taxon>
        <taxon>Nothobranchius</taxon>
    </lineage>
</organism>
<feature type="non-terminal residue" evidence="1">
    <location>
        <position position="1"/>
    </location>
</feature>
<accession>A0A1A8HE65</accession>